<dbReference type="KEGG" id="elut:CKA38_12295"/>
<keyword evidence="1" id="KW-0812">Transmembrane</keyword>
<accession>A0A2U8E516</accession>
<protein>
    <submittedName>
        <fullName evidence="2">Hydrogenase nickel incorporation protein HypA</fullName>
    </submittedName>
</protein>
<organism evidence="2 3">
    <name type="scientific">Ereboglobus luteus</name>
    <dbReference type="NCBI Taxonomy" id="1796921"/>
    <lineage>
        <taxon>Bacteria</taxon>
        <taxon>Pseudomonadati</taxon>
        <taxon>Verrucomicrobiota</taxon>
        <taxon>Opitutia</taxon>
        <taxon>Opitutales</taxon>
        <taxon>Opitutaceae</taxon>
        <taxon>Ereboglobus</taxon>
    </lineage>
</organism>
<keyword evidence="1" id="KW-1133">Transmembrane helix</keyword>
<dbReference type="AlphaFoldDB" id="A0A2U8E516"/>
<name>A0A2U8E516_9BACT</name>
<proteinExistence type="predicted"/>
<sequence length="74" mass="8498">MDLLTVVVIYCFAVGGFFMGLWLFYGRREYSLFEQARRKTTFLCARCNKLYAAAGSPETCVCPRCGHENARLKF</sequence>
<keyword evidence="3" id="KW-1185">Reference proteome</keyword>
<keyword evidence="1" id="KW-0472">Membrane</keyword>
<dbReference type="OrthoDB" id="199090at2"/>
<dbReference type="RefSeq" id="WP_108825740.1">
    <property type="nucleotide sequence ID" value="NZ_CP023004.1"/>
</dbReference>
<dbReference type="EMBL" id="CP023004">
    <property type="protein sequence ID" value="AWI09926.1"/>
    <property type="molecule type" value="Genomic_DNA"/>
</dbReference>
<gene>
    <name evidence="2" type="ORF">CKA38_12295</name>
</gene>
<feature type="transmembrane region" description="Helical" evidence="1">
    <location>
        <begin position="6"/>
        <end position="25"/>
    </location>
</feature>
<dbReference type="Proteomes" id="UP000244896">
    <property type="component" value="Chromosome"/>
</dbReference>
<evidence type="ECO:0000256" key="1">
    <source>
        <dbReference type="SAM" id="Phobius"/>
    </source>
</evidence>
<reference evidence="2 3" key="1">
    <citation type="journal article" date="2018" name="Syst. Appl. Microbiol.">
        <title>Ereboglobus luteus gen. nov. sp. nov. from cockroach guts, and new insights into the oxygen relationship of the genera Opitutus and Didymococcus (Verrucomicrobia: Opitutaceae).</title>
        <authorList>
            <person name="Tegtmeier D."/>
            <person name="Belitz A."/>
            <person name="Radek R."/>
            <person name="Heimerl T."/>
            <person name="Brune A."/>
        </authorList>
    </citation>
    <scope>NUCLEOTIDE SEQUENCE [LARGE SCALE GENOMIC DNA]</scope>
    <source>
        <strain evidence="2 3">Ho45</strain>
    </source>
</reference>
<evidence type="ECO:0000313" key="3">
    <source>
        <dbReference type="Proteomes" id="UP000244896"/>
    </source>
</evidence>
<evidence type="ECO:0000313" key="2">
    <source>
        <dbReference type="EMBL" id="AWI09926.1"/>
    </source>
</evidence>